<feature type="compositionally biased region" description="Low complexity" evidence="1">
    <location>
        <begin position="37"/>
        <end position="48"/>
    </location>
</feature>
<keyword evidence="2" id="KW-1133">Transmembrane helix</keyword>
<dbReference type="GeneID" id="89928596"/>
<feature type="compositionally biased region" description="Low complexity" evidence="1">
    <location>
        <begin position="13"/>
        <end position="27"/>
    </location>
</feature>
<dbReference type="EMBL" id="JAVRRT010000011">
    <property type="protein sequence ID" value="KAK5167561.1"/>
    <property type="molecule type" value="Genomic_DNA"/>
</dbReference>
<feature type="compositionally biased region" description="Pro residues" evidence="1">
    <location>
        <begin position="1"/>
        <end position="12"/>
    </location>
</feature>
<keyword evidence="2" id="KW-0812">Transmembrane</keyword>
<dbReference type="RefSeq" id="XP_064657267.1">
    <property type="nucleotide sequence ID" value="XM_064804497.1"/>
</dbReference>
<gene>
    <name evidence="3" type="ORF">LTR77_007260</name>
</gene>
<evidence type="ECO:0000313" key="3">
    <source>
        <dbReference type="EMBL" id="KAK5167561.1"/>
    </source>
</evidence>
<evidence type="ECO:0000256" key="2">
    <source>
        <dbReference type="SAM" id="Phobius"/>
    </source>
</evidence>
<proteinExistence type="predicted"/>
<keyword evidence="4" id="KW-1185">Reference proteome</keyword>
<name>A0AAV9P481_9PEZI</name>
<evidence type="ECO:0000313" key="4">
    <source>
        <dbReference type="Proteomes" id="UP001337655"/>
    </source>
</evidence>
<feature type="region of interest" description="Disordered" evidence="1">
    <location>
        <begin position="1"/>
        <end position="118"/>
    </location>
</feature>
<accession>A0AAV9P481</accession>
<dbReference type="Proteomes" id="UP001337655">
    <property type="component" value="Unassembled WGS sequence"/>
</dbReference>
<evidence type="ECO:0000256" key="1">
    <source>
        <dbReference type="SAM" id="MobiDB-lite"/>
    </source>
</evidence>
<protein>
    <submittedName>
        <fullName evidence="3">Uncharacterized protein</fullName>
    </submittedName>
</protein>
<organism evidence="3 4">
    <name type="scientific">Saxophila tyrrhenica</name>
    <dbReference type="NCBI Taxonomy" id="1690608"/>
    <lineage>
        <taxon>Eukaryota</taxon>
        <taxon>Fungi</taxon>
        <taxon>Dikarya</taxon>
        <taxon>Ascomycota</taxon>
        <taxon>Pezizomycotina</taxon>
        <taxon>Dothideomycetes</taxon>
        <taxon>Dothideomycetidae</taxon>
        <taxon>Mycosphaerellales</taxon>
        <taxon>Extremaceae</taxon>
        <taxon>Saxophila</taxon>
    </lineage>
</organism>
<feature type="transmembrane region" description="Helical" evidence="2">
    <location>
        <begin position="123"/>
        <end position="144"/>
    </location>
</feature>
<dbReference type="AlphaFoldDB" id="A0AAV9P481"/>
<reference evidence="3 4" key="1">
    <citation type="submission" date="2023-08" db="EMBL/GenBank/DDBJ databases">
        <title>Black Yeasts Isolated from many extreme environments.</title>
        <authorList>
            <person name="Coleine C."/>
            <person name="Stajich J.E."/>
            <person name="Selbmann L."/>
        </authorList>
    </citation>
    <scope>NUCLEOTIDE SEQUENCE [LARGE SCALE GENOMIC DNA]</scope>
    <source>
        <strain evidence="3 4">CCFEE 5935</strain>
    </source>
</reference>
<keyword evidence="2" id="KW-0472">Membrane</keyword>
<comment type="caution">
    <text evidence="3">The sequence shown here is derived from an EMBL/GenBank/DDBJ whole genome shotgun (WGS) entry which is preliminary data.</text>
</comment>
<sequence>MVRLAKPPPPRLAAPATASSSSSSAAPAVPPPAYTVNSSPNASSSNPPGYSLFENYRPGEKSAPTEPIPEPRVVEEARPQRERQRQAQRAPQRGRRQARDEAAVGDAVRGVQRRAETKPGEQCLAGLTLMAISALGLFFIFWMMSRPSPESEGVEERSVSTVMLF</sequence>
<feature type="compositionally biased region" description="Basic and acidic residues" evidence="1">
    <location>
        <begin position="72"/>
        <end position="85"/>
    </location>
</feature>